<dbReference type="Pfam" id="PF00069">
    <property type="entry name" value="Pkinase"/>
    <property type="match status" value="1"/>
</dbReference>
<evidence type="ECO:0000259" key="7">
    <source>
        <dbReference type="PROSITE" id="PS50011"/>
    </source>
</evidence>
<dbReference type="OrthoDB" id="51164at2"/>
<evidence type="ECO:0000256" key="5">
    <source>
        <dbReference type="SAM" id="MobiDB-lite"/>
    </source>
</evidence>
<dbReference type="InterPro" id="IPR008271">
    <property type="entry name" value="Ser/Thr_kinase_AS"/>
</dbReference>
<feature type="compositionally biased region" description="Low complexity" evidence="5">
    <location>
        <begin position="1349"/>
        <end position="1361"/>
    </location>
</feature>
<feature type="domain" description="Protein kinase" evidence="7">
    <location>
        <begin position="11"/>
        <end position="283"/>
    </location>
</feature>
<dbReference type="Proteomes" id="UP000276417">
    <property type="component" value="Plasmid unnamed1"/>
</dbReference>
<evidence type="ECO:0000256" key="3">
    <source>
        <dbReference type="ARBA" id="ARBA00022777"/>
    </source>
</evidence>
<name>A0A3G8YTC9_9DEIO</name>
<feature type="compositionally biased region" description="Low complexity" evidence="5">
    <location>
        <begin position="1570"/>
        <end position="1583"/>
    </location>
</feature>
<dbReference type="PANTHER" id="PTHR43289">
    <property type="entry name" value="MITOGEN-ACTIVATED PROTEIN KINASE KINASE KINASE 20-RELATED"/>
    <property type="match status" value="1"/>
</dbReference>
<protein>
    <submittedName>
        <fullName evidence="8">FHA domain-containing protein</fullName>
    </submittedName>
</protein>
<dbReference type="Gene3D" id="1.10.510.10">
    <property type="entry name" value="Transferase(Phosphotransferase) domain 1"/>
    <property type="match status" value="1"/>
</dbReference>
<dbReference type="InterPro" id="IPR008984">
    <property type="entry name" value="SMAD_FHA_dom_sf"/>
</dbReference>
<dbReference type="SMART" id="SM00240">
    <property type="entry name" value="FHA"/>
    <property type="match status" value="1"/>
</dbReference>
<evidence type="ECO:0000313" key="9">
    <source>
        <dbReference type="Proteomes" id="UP000276417"/>
    </source>
</evidence>
<dbReference type="Gene3D" id="2.60.200.20">
    <property type="match status" value="1"/>
</dbReference>
<feature type="compositionally biased region" description="Low complexity" evidence="5">
    <location>
        <begin position="1141"/>
        <end position="1157"/>
    </location>
</feature>
<dbReference type="EMBL" id="CP034185">
    <property type="protein sequence ID" value="AZI44506.1"/>
    <property type="molecule type" value="Genomic_DNA"/>
</dbReference>
<feature type="region of interest" description="Disordered" evidence="5">
    <location>
        <begin position="1570"/>
        <end position="1592"/>
    </location>
</feature>
<gene>
    <name evidence="8" type="ORF">EHF33_16460</name>
</gene>
<geneLocation type="plasmid" evidence="8 9">
    <name>unnamed1</name>
</geneLocation>
<proteinExistence type="predicted"/>
<evidence type="ECO:0000256" key="4">
    <source>
        <dbReference type="ARBA" id="ARBA00022840"/>
    </source>
</evidence>
<evidence type="ECO:0000256" key="2">
    <source>
        <dbReference type="ARBA" id="ARBA00022741"/>
    </source>
</evidence>
<accession>A0A3G8YTC9</accession>
<keyword evidence="1" id="KW-0808">Transferase</keyword>
<dbReference type="PROSITE" id="PS00108">
    <property type="entry name" value="PROTEIN_KINASE_ST"/>
    <property type="match status" value="1"/>
</dbReference>
<dbReference type="PROSITE" id="PS50011">
    <property type="entry name" value="PROTEIN_KINASE_DOM"/>
    <property type="match status" value="1"/>
</dbReference>
<evidence type="ECO:0000313" key="8">
    <source>
        <dbReference type="EMBL" id="AZI44506.1"/>
    </source>
</evidence>
<organism evidence="8 9">
    <name type="scientific">Deinococcus psychrotolerans</name>
    <dbReference type="NCBI Taxonomy" id="2489213"/>
    <lineage>
        <taxon>Bacteria</taxon>
        <taxon>Thermotogati</taxon>
        <taxon>Deinococcota</taxon>
        <taxon>Deinococci</taxon>
        <taxon>Deinococcales</taxon>
        <taxon>Deinococcaceae</taxon>
        <taxon>Deinococcus</taxon>
    </lineage>
</organism>
<dbReference type="PROSITE" id="PS50006">
    <property type="entry name" value="FHA_DOMAIN"/>
    <property type="match status" value="1"/>
</dbReference>
<feature type="region of interest" description="Disordered" evidence="5">
    <location>
        <begin position="1349"/>
        <end position="1388"/>
    </location>
</feature>
<feature type="compositionally biased region" description="Polar residues" evidence="5">
    <location>
        <begin position="720"/>
        <end position="734"/>
    </location>
</feature>
<feature type="compositionally biased region" description="Pro residues" evidence="5">
    <location>
        <begin position="1118"/>
        <end position="1129"/>
    </location>
</feature>
<dbReference type="CDD" id="cd00060">
    <property type="entry name" value="FHA"/>
    <property type="match status" value="1"/>
</dbReference>
<keyword evidence="9" id="KW-1185">Reference proteome</keyword>
<reference evidence="8 9" key="1">
    <citation type="submission" date="2018-11" db="EMBL/GenBank/DDBJ databases">
        <title>Deinococcus shelandsis sp. nov., isolated from South Shetland Islands soil of Antarctica.</title>
        <authorList>
            <person name="Tian J."/>
        </authorList>
    </citation>
    <scope>NUCLEOTIDE SEQUENCE [LARGE SCALE GENOMIC DNA]</scope>
    <source>
        <strain evidence="8 9">S14-83T</strain>
        <plasmid evidence="8 9">unnamed1</plasmid>
    </source>
</reference>
<feature type="region of interest" description="Disordered" evidence="5">
    <location>
        <begin position="1118"/>
        <end position="1195"/>
    </location>
</feature>
<feature type="region of interest" description="Disordered" evidence="5">
    <location>
        <begin position="714"/>
        <end position="735"/>
    </location>
</feature>
<feature type="domain" description="FHA" evidence="6">
    <location>
        <begin position="340"/>
        <end position="389"/>
    </location>
</feature>
<evidence type="ECO:0000256" key="1">
    <source>
        <dbReference type="ARBA" id="ARBA00022679"/>
    </source>
</evidence>
<dbReference type="GO" id="GO:0005524">
    <property type="term" value="F:ATP binding"/>
    <property type="evidence" value="ECO:0007669"/>
    <property type="project" value="UniProtKB-KW"/>
</dbReference>
<dbReference type="RefSeq" id="WP_124874206.1">
    <property type="nucleotide sequence ID" value="NZ_CP034185.1"/>
</dbReference>
<dbReference type="SUPFAM" id="SSF56112">
    <property type="entry name" value="Protein kinase-like (PK-like)"/>
    <property type="match status" value="1"/>
</dbReference>
<feature type="compositionally biased region" description="Pro residues" evidence="5">
    <location>
        <begin position="1362"/>
        <end position="1383"/>
    </location>
</feature>
<dbReference type="InterPro" id="IPR000253">
    <property type="entry name" value="FHA_dom"/>
</dbReference>
<dbReference type="InterPro" id="IPR011009">
    <property type="entry name" value="Kinase-like_dom_sf"/>
</dbReference>
<keyword evidence="3" id="KW-0418">Kinase</keyword>
<dbReference type="Pfam" id="PF00498">
    <property type="entry name" value="FHA"/>
    <property type="match status" value="1"/>
</dbReference>
<keyword evidence="8" id="KW-0614">Plasmid</keyword>
<dbReference type="InterPro" id="IPR000719">
    <property type="entry name" value="Prot_kinase_dom"/>
</dbReference>
<keyword evidence="2" id="KW-0547">Nucleotide-binding</keyword>
<keyword evidence="4" id="KW-0067">ATP-binding</keyword>
<dbReference type="SMART" id="SM00220">
    <property type="entry name" value="S_TKc"/>
    <property type="match status" value="1"/>
</dbReference>
<dbReference type="CDD" id="cd14014">
    <property type="entry name" value="STKc_PknB_like"/>
    <property type="match status" value="1"/>
</dbReference>
<dbReference type="PANTHER" id="PTHR43289:SF6">
    <property type="entry name" value="SERINE_THREONINE-PROTEIN KINASE NEKL-3"/>
    <property type="match status" value="1"/>
</dbReference>
<evidence type="ECO:0000259" key="6">
    <source>
        <dbReference type="PROSITE" id="PS50006"/>
    </source>
</evidence>
<dbReference type="GO" id="GO:0004674">
    <property type="term" value="F:protein serine/threonine kinase activity"/>
    <property type="evidence" value="ECO:0007669"/>
    <property type="project" value="TreeGrafter"/>
</dbReference>
<feature type="compositionally biased region" description="Pro residues" evidence="5">
    <location>
        <begin position="1158"/>
        <end position="1182"/>
    </location>
</feature>
<dbReference type="Gene3D" id="3.30.200.20">
    <property type="entry name" value="Phosphorylase Kinase, domain 1"/>
    <property type="match status" value="1"/>
</dbReference>
<sequence>MTATGTIFEGYRLLRPLGKGWLGEVYAAQNLDGASISALRIIAPELSAQPKVITNFRRLHQKWRQLSHPNILGVSEILERDQHVYYGMNLAQKGSLRQLLQAQGQSGQFMDLLVVVDLVRQAAGALAYAHDANLMHGDLKPENLLLNPARAIMGRPAYSVLVADFGVGELQNYTHGVHDRLIVTSPAYMSPEQCRGVRTEVRSDIYALGVILYELLTNLVPFEARDLAEAVEKHQHVAPIPPGQIRVDIPQDLEELVLTCLAKAPEYRYRTAQELEDALQGVLNQLIPQGPRPTMVLPDVPEPPAPRIEAMRDRTPFPRVQIVGDDGQLLRVEPLRASIITVGRASTNAIVLEHVGVSRHHLNIEVDDDGVFVSDLASTNGTTLGGAALAPRTRTLWPDGGMLRVEPFWLRLQPPQKVVQQARIGVQVQDNDIELTPGTVTVLKVELANTGRTVDHFQMGVEGVPPEWVQNLYHEIQLNPGMTASTSLRILVPRESQYPADLYAVQVVARSRENPAEFGYAPMNWKVLPFTETQIEVTPRRRSAWRHTHYDLKLINASNVAITYNMTVRDEEGQIHLQSPLESLRLPTGGDLRNIIPVRTIIYNNMMRLREGIGKVKIEALPQGVEVLPGASFEHRVQIKLPIRWIATSRQRTLKLHPQPNIGRDHPENISLLHLPVIPLWALPLMLIFGILFALWLLQTPSVVSVTVVPVDPKVGGAAQNPNQPKTTSQQPRTGQPFYLDFETRNATRIVVKPWNKTLFRGTGRLLIPEGVKEQTNAQITVYGRINSTSTSVLVSPTLPTPTINVFTVSAENVSSGQEVTLRWNVSNGKDVTISSLGTVPAKGEKQIKVTQNTDFTLTAKASNGGEDISKTVNVKVLEANIDSFEVTPTQAKVGDTVKLSWKVRNASSVSIDQIGTVPAQGSADYTVQGDQAFVLRAKVGDQELSKTVNLKVLAPNLETFTINPPNPRVGDTVTVTWRVNNASKITLDPFGPVESNGQRQVVINGNTIFHLSASNGQNLTDLGTFPVTPGVKTPNLTIFSASPRKPRVGQPVTLTWVSENADTAELSGIPGQGTLALPASGSTTITAPANDISLTITVKSGGGSQARMLALPVLPAAPTPAAPQPKPTPQSSVSVAGPITVPKPVTSPQPTTSQPSTPTPQPAAPTPVPDKQPTAAPPPSPQVINFTARPSSVRSGQPVTLTWATKNAALIKIFPGGQRLDASGSLVVTPSANTVYTLLADGVRGRANVQVTPNPQTPITPVVVPKPSPAVPAAPSPKITAFKVEPGVIQLGQSVTITWDTQNAKSVKLFPGGVALDSSGKLTLKPKASVMYSLVADRLRKLGGVTVTAPAAPKPSASAPAPVPTPTRPNPVPTPSASPSPQPGSAGRIRGQVIEFTAEPSTVTPGQPVTLTWRTKDAKSVRLFPYAGTRGRAMQESGTLIVKPTATTIYTLLADSSNFKVKVIVEGSNAPSTPAPEPAPPANTPNNSLEINDFSVTPKQVSAGESVVIRWDVSGADQVVIAGLGSQPQPAKGEATRVAKSSTIFSLRATAGDKIIRKIQTVQVMAANTASASAETNTETSTLSGTSQDGP</sequence>
<dbReference type="SUPFAM" id="SSF49879">
    <property type="entry name" value="SMAD/FHA domain"/>
    <property type="match status" value="1"/>
</dbReference>
<feature type="compositionally biased region" description="Polar residues" evidence="5">
    <location>
        <begin position="1183"/>
        <end position="1195"/>
    </location>
</feature>
<dbReference type="KEGG" id="dph:EHF33_16460"/>